<keyword evidence="2" id="KW-0378">Hydrolase</keyword>
<dbReference type="InterPro" id="IPR051923">
    <property type="entry name" value="Glycosyl_Hydrolase_39"/>
</dbReference>
<evidence type="ECO:0000313" key="2">
    <source>
        <dbReference type="EMBL" id="ASN82497.1"/>
    </source>
</evidence>
<dbReference type="SUPFAM" id="SSF51445">
    <property type="entry name" value="(Trans)glycosidases"/>
    <property type="match status" value="1"/>
</dbReference>
<dbReference type="KEGG" id="dfc:DFI_15050"/>
<dbReference type="AlphaFoldDB" id="A0A221T0S0"/>
<dbReference type="Gene3D" id="3.20.20.80">
    <property type="entry name" value="Glycosidases"/>
    <property type="match status" value="1"/>
</dbReference>
<dbReference type="RefSeq" id="WP_051308111.1">
    <property type="nucleotide sequence ID" value="NZ_CP021082.1"/>
</dbReference>
<dbReference type="EMBL" id="CP021082">
    <property type="protein sequence ID" value="ASN82497.1"/>
    <property type="molecule type" value="Genomic_DNA"/>
</dbReference>
<dbReference type="InterPro" id="IPR017853">
    <property type="entry name" value="GH"/>
</dbReference>
<accession>A0A221T0S0</accession>
<dbReference type="GO" id="GO:0004553">
    <property type="term" value="F:hydrolase activity, hydrolyzing O-glycosyl compounds"/>
    <property type="evidence" value="ECO:0007669"/>
    <property type="project" value="TreeGrafter"/>
</dbReference>
<feature type="region of interest" description="Disordered" evidence="1">
    <location>
        <begin position="403"/>
        <end position="442"/>
    </location>
</feature>
<feature type="compositionally biased region" description="Basic and acidic residues" evidence="1">
    <location>
        <begin position="419"/>
        <end position="431"/>
    </location>
</feature>
<proteinExistence type="predicted"/>
<evidence type="ECO:0000313" key="3">
    <source>
        <dbReference type="Proteomes" id="UP000259030"/>
    </source>
</evidence>
<evidence type="ECO:0000256" key="1">
    <source>
        <dbReference type="SAM" id="MobiDB-lite"/>
    </source>
</evidence>
<keyword evidence="3" id="KW-1185">Reference proteome</keyword>
<gene>
    <name evidence="2" type="ORF">DFI_15050</name>
</gene>
<reference evidence="2 3" key="1">
    <citation type="submission" date="2017-05" db="EMBL/GenBank/DDBJ databases">
        <title>The complete genome sequence of Deinococcus ficus isolated from the rhizosphere of the Ficus religiosa L. in Taiwan.</title>
        <authorList>
            <person name="Wu K.-M."/>
            <person name="Liao T.-L."/>
            <person name="Liu Y.-M."/>
            <person name="Young C.-C."/>
            <person name="Tsai S.-F."/>
        </authorList>
    </citation>
    <scope>NUCLEOTIDE SEQUENCE [LARGE SCALE GENOMIC DNA]</scope>
    <source>
        <strain evidence="2 3">CC-FR2-10</strain>
        <plasmid evidence="3">pdfi1</plasmid>
    </source>
</reference>
<dbReference type="PANTHER" id="PTHR12631">
    <property type="entry name" value="ALPHA-L-IDURONIDASE"/>
    <property type="match status" value="1"/>
</dbReference>
<dbReference type="STRING" id="317577.GCA_000419625_03189"/>
<name>A0A221T0S0_9DEIO</name>
<sequence length="442" mass="50251">MAHFMFATGIENSNPTLQGGRVRVDQMRDCGHDNHYELDFDLAVDLGVNTLRYGAPLHRTFTGPGQYDWTFADATFGALRRRPLLVIADLCHFGAPDWLGDFQNPDFPEQFAAYAGAFARRYPWVQLYTPVNEMYVCALFSGKYGWWNEALTTDRGFVTALKHLVRANVLAMHAILEGRPDALFIQSESTEQYHARVPGVLDVAAFLNETRFLSLDLNYGRDVSARMLEYLLDNGLTREEYAFFLGHRLKPHCVMGNDYYVTNEHCVYPDGHLEPSGDVFGYAMITREYFDRYRLPVMHSETNAPEGPLGREAVDWLIKVWANVIRIRNDGVPVMGFTWYSLTDQVDWDTGLRERHLRPYPVGLFDLERRVRPVGTAYRDLIRAWQDVLPTQSVALTLPLAPAAPVTPRSSAGPLPRQEQAEDMGREERGRVSAGRAGVPRR</sequence>
<organism evidence="2 3">
    <name type="scientific">Deinococcus ficus</name>
    <dbReference type="NCBI Taxonomy" id="317577"/>
    <lineage>
        <taxon>Bacteria</taxon>
        <taxon>Thermotogati</taxon>
        <taxon>Deinococcota</taxon>
        <taxon>Deinococci</taxon>
        <taxon>Deinococcales</taxon>
        <taxon>Deinococcaceae</taxon>
        <taxon>Deinococcus</taxon>
    </lineage>
</organism>
<geneLocation type="plasmid" evidence="3">
    <name>pdfi1</name>
</geneLocation>
<keyword evidence="2" id="KW-0614">Plasmid</keyword>
<dbReference type="PANTHER" id="PTHR12631:SF10">
    <property type="entry name" value="BETA-XYLOSIDASE-LIKE PROTEIN-RELATED"/>
    <property type="match status" value="1"/>
</dbReference>
<protein>
    <submittedName>
        <fullName evidence="2">Glycoside hydrolase family 1</fullName>
    </submittedName>
</protein>
<dbReference type="Proteomes" id="UP000259030">
    <property type="component" value="Plasmid pDFI1"/>
</dbReference>